<dbReference type="InterPro" id="IPR032466">
    <property type="entry name" value="Metal_Hydrolase"/>
</dbReference>
<dbReference type="FunFam" id="3.20.20.140:FF:000019">
    <property type="entry name" value="Cytosine deaminase"/>
    <property type="match status" value="1"/>
</dbReference>
<dbReference type="Pfam" id="PF07969">
    <property type="entry name" value="Amidohydro_3"/>
    <property type="match status" value="1"/>
</dbReference>
<feature type="domain" description="Amidohydrolase 3" evidence="3">
    <location>
        <begin position="63"/>
        <end position="410"/>
    </location>
</feature>
<evidence type="ECO:0000313" key="4">
    <source>
        <dbReference type="EMBL" id="OTW48107.1"/>
    </source>
</evidence>
<evidence type="ECO:0000313" key="5">
    <source>
        <dbReference type="Proteomes" id="UP000195152"/>
    </source>
</evidence>
<evidence type="ECO:0000256" key="2">
    <source>
        <dbReference type="ARBA" id="ARBA00022801"/>
    </source>
</evidence>
<dbReference type="AlphaFoldDB" id="A0A242W7A6"/>
<dbReference type="GO" id="GO:0019239">
    <property type="term" value="F:deaminase activity"/>
    <property type="evidence" value="ECO:0007669"/>
    <property type="project" value="UniProtKB-ARBA"/>
</dbReference>
<dbReference type="PANTHER" id="PTHR32027:SF9">
    <property type="entry name" value="BLL3847 PROTEIN"/>
    <property type="match status" value="1"/>
</dbReference>
<proteinExistence type="predicted"/>
<sequence>MFERMMEMQNAYWLTNVRLETGYKFNNEVVTGTETALHHLLIKDGKIEKIVLADVPLQTEYETKDAKELLVLPSFVENHFHLDKTKLGGPWEACTPVKNIIERLELEQQELPILAQTTGERAELLLRNILNAGSTHIRTHVNIDPYIGLKNLESVRQTLENMKDAFTYEIVAFPQHGLLRTEAHSLMREAMKMGATLVGGVDPATVDNNIEKSLFDMMEIAVEANADVDLHLHDAGHLGIYTIKKLAQYTEEASWDGRVAVSHAFSLGDVSKEEGADMADLLAERGMSIITTVPINRNMPPVPLLTEKGVPVSLGCDSMFDSWGPFGNADIFERVGRLAEKYRWIDEKSLASSLAYITGGKTPLDQEGNQVWPKVGDKADFVFLQATCSAEAIARRAKRPAVMRDGKIVAGSLQHVQGVLI</sequence>
<evidence type="ECO:0000259" key="3">
    <source>
        <dbReference type="Pfam" id="PF07969"/>
    </source>
</evidence>
<keyword evidence="1" id="KW-0479">Metal-binding</keyword>
<name>A0A242W7A6_BACTU</name>
<gene>
    <name evidence="4" type="ORF">BK699_13060</name>
</gene>
<dbReference type="Gene3D" id="3.20.20.140">
    <property type="entry name" value="Metal-dependent hydrolases"/>
    <property type="match status" value="1"/>
</dbReference>
<dbReference type="InterPro" id="IPR013108">
    <property type="entry name" value="Amidohydro_3"/>
</dbReference>
<dbReference type="EMBL" id="NFCF01000073">
    <property type="protein sequence ID" value="OTW48107.1"/>
    <property type="molecule type" value="Genomic_DNA"/>
</dbReference>
<comment type="caution">
    <text evidence="4">The sequence shown here is derived from an EMBL/GenBank/DDBJ whole genome shotgun (WGS) entry which is preliminary data.</text>
</comment>
<dbReference type="InterPro" id="IPR011059">
    <property type="entry name" value="Metal-dep_hydrolase_composite"/>
</dbReference>
<dbReference type="Gene3D" id="2.30.40.10">
    <property type="entry name" value="Urease, subunit C, domain 1"/>
    <property type="match status" value="1"/>
</dbReference>
<dbReference type="GO" id="GO:0046872">
    <property type="term" value="F:metal ion binding"/>
    <property type="evidence" value="ECO:0007669"/>
    <property type="project" value="UniProtKB-KW"/>
</dbReference>
<reference evidence="4 5" key="1">
    <citation type="submission" date="2016-10" db="EMBL/GenBank/DDBJ databases">
        <title>Comparative genomics of Bacillus thuringiensis reveals a path to pathogens against multiple invertebrate hosts.</title>
        <authorList>
            <person name="Zheng J."/>
            <person name="Gao Q."/>
            <person name="Liu H."/>
            <person name="Peng D."/>
            <person name="Ruan L."/>
            <person name="Sun M."/>
        </authorList>
    </citation>
    <scope>NUCLEOTIDE SEQUENCE [LARGE SCALE GENOMIC DNA]</scope>
    <source>
        <strain evidence="4">BGSC 4AC1</strain>
    </source>
</reference>
<dbReference type="Proteomes" id="UP000195152">
    <property type="component" value="Unassembled WGS sequence"/>
</dbReference>
<dbReference type="SUPFAM" id="SSF51338">
    <property type="entry name" value="Composite domain of metallo-dependent hydrolases"/>
    <property type="match status" value="1"/>
</dbReference>
<protein>
    <submittedName>
        <fullName evidence="4">Deaminase</fullName>
    </submittedName>
</protein>
<dbReference type="PANTHER" id="PTHR32027">
    <property type="entry name" value="CYTOSINE DEAMINASE"/>
    <property type="match status" value="1"/>
</dbReference>
<organism evidence="4 5">
    <name type="scientific">Bacillus thuringiensis serovar mexicanensis</name>
    <dbReference type="NCBI Taxonomy" id="180868"/>
    <lineage>
        <taxon>Bacteria</taxon>
        <taxon>Bacillati</taxon>
        <taxon>Bacillota</taxon>
        <taxon>Bacilli</taxon>
        <taxon>Bacillales</taxon>
        <taxon>Bacillaceae</taxon>
        <taxon>Bacillus</taxon>
        <taxon>Bacillus cereus group</taxon>
    </lineage>
</organism>
<accession>A0A242W7A6</accession>
<evidence type="ECO:0000256" key="1">
    <source>
        <dbReference type="ARBA" id="ARBA00022723"/>
    </source>
</evidence>
<keyword evidence="2" id="KW-0378">Hydrolase</keyword>
<dbReference type="InterPro" id="IPR052349">
    <property type="entry name" value="Metallo-hydrolase_Enzymes"/>
</dbReference>
<dbReference type="SUPFAM" id="SSF51556">
    <property type="entry name" value="Metallo-dependent hydrolases"/>
    <property type="match status" value="1"/>
</dbReference>
<dbReference type="NCBIfam" id="NF005312">
    <property type="entry name" value="PRK06846.1"/>
    <property type="match status" value="1"/>
</dbReference>
<dbReference type="GO" id="GO:0016814">
    <property type="term" value="F:hydrolase activity, acting on carbon-nitrogen (but not peptide) bonds, in cyclic amidines"/>
    <property type="evidence" value="ECO:0007669"/>
    <property type="project" value="TreeGrafter"/>
</dbReference>
<dbReference type="CDD" id="cd01293">
    <property type="entry name" value="Bact_CD"/>
    <property type="match status" value="1"/>
</dbReference>